<dbReference type="STRING" id="1075417.SAMN05421823_103251"/>
<dbReference type="SUPFAM" id="SSF89095">
    <property type="entry name" value="GatB/YqeY motif"/>
    <property type="match status" value="1"/>
</dbReference>
<reference evidence="1 2" key="1">
    <citation type="submission" date="2016-10" db="EMBL/GenBank/DDBJ databases">
        <authorList>
            <person name="de Groot N.N."/>
        </authorList>
    </citation>
    <scope>NUCLEOTIDE SEQUENCE [LARGE SCALE GENOMIC DNA]</scope>
    <source>
        <strain evidence="1 2">DSM 25186</strain>
    </source>
</reference>
<dbReference type="Gene3D" id="1.10.10.410">
    <property type="match status" value="1"/>
</dbReference>
<dbReference type="Pfam" id="PF09424">
    <property type="entry name" value="YqeY"/>
    <property type="match status" value="1"/>
</dbReference>
<evidence type="ECO:0000313" key="2">
    <source>
        <dbReference type="Proteomes" id="UP000198510"/>
    </source>
</evidence>
<keyword evidence="2" id="KW-1185">Reference proteome</keyword>
<dbReference type="InterPro" id="IPR003789">
    <property type="entry name" value="Asn/Gln_tRNA_amidoTrase-B-like"/>
</dbReference>
<dbReference type="Proteomes" id="UP000198510">
    <property type="component" value="Unassembled WGS sequence"/>
</dbReference>
<dbReference type="InterPro" id="IPR042184">
    <property type="entry name" value="YqeY/Aim41_N"/>
</dbReference>
<evidence type="ECO:0000313" key="1">
    <source>
        <dbReference type="EMBL" id="SDK67427.1"/>
    </source>
</evidence>
<sequence>MSLKTQIDADLKEAMRAKEKDTLATLRAIKSLILLEETKEGGDGTLSEEEEIKLLTKAAKQRREAADIYQQQNRQDLADTELRQLAIIERYLPKQLSEEELYQLINAIANRVGAAGPQDMGKVMGVASKELTGQAEGKTIAAVTRNVLSNL</sequence>
<gene>
    <name evidence="1" type="ORF">SAMN05421823_103251</name>
</gene>
<dbReference type="AlphaFoldDB" id="A0A1G9DU91"/>
<dbReference type="InterPro" id="IPR019004">
    <property type="entry name" value="YqeY/Aim41"/>
</dbReference>
<dbReference type="InterPro" id="IPR023168">
    <property type="entry name" value="GatB_Yqey_C_2"/>
</dbReference>
<proteinExistence type="predicted"/>
<dbReference type="RefSeq" id="WP_089681271.1">
    <property type="nucleotide sequence ID" value="NZ_FNFO01000003.1"/>
</dbReference>
<dbReference type="PANTHER" id="PTHR28055:SF1">
    <property type="entry name" value="ALTERED INHERITANCE OF MITOCHONDRIA PROTEIN 41, MITOCHONDRIAL"/>
    <property type="match status" value="1"/>
</dbReference>
<evidence type="ECO:0008006" key="3">
    <source>
        <dbReference type="Google" id="ProtNLM"/>
    </source>
</evidence>
<dbReference type="Gene3D" id="1.10.1510.10">
    <property type="entry name" value="Uncharacterised protein YqeY/AIM41 PF09424, N-terminal domain"/>
    <property type="match status" value="1"/>
</dbReference>
<protein>
    <recommendedName>
        <fullName evidence="3">Glutamyl-tRNA amidotransferase</fullName>
    </recommendedName>
</protein>
<dbReference type="GO" id="GO:0016884">
    <property type="term" value="F:carbon-nitrogen ligase activity, with glutamine as amido-N-donor"/>
    <property type="evidence" value="ECO:0007669"/>
    <property type="project" value="InterPro"/>
</dbReference>
<organism evidence="1 2">
    <name type="scientific">Catalinimonas alkaloidigena</name>
    <dbReference type="NCBI Taxonomy" id="1075417"/>
    <lineage>
        <taxon>Bacteria</taxon>
        <taxon>Pseudomonadati</taxon>
        <taxon>Bacteroidota</taxon>
        <taxon>Cytophagia</taxon>
        <taxon>Cytophagales</taxon>
        <taxon>Catalimonadaceae</taxon>
        <taxon>Catalinimonas</taxon>
    </lineage>
</organism>
<dbReference type="OrthoDB" id="9788127at2"/>
<dbReference type="PANTHER" id="PTHR28055">
    <property type="entry name" value="ALTERED INHERITANCE OF MITOCHONDRIA PROTEIN 41, MITOCHONDRIAL"/>
    <property type="match status" value="1"/>
</dbReference>
<accession>A0A1G9DU91</accession>
<name>A0A1G9DU91_9BACT</name>
<dbReference type="EMBL" id="FNFO01000003">
    <property type="protein sequence ID" value="SDK67427.1"/>
    <property type="molecule type" value="Genomic_DNA"/>
</dbReference>